<gene>
    <name evidence="2" type="ORF">MM415A00947_0011</name>
    <name evidence="1" type="ORF">MM415B02028_0018</name>
</gene>
<dbReference type="EMBL" id="MT141168">
    <property type="protein sequence ID" value="QJA55608.1"/>
    <property type="molecule type" value="Genomic_DNA"/>
</dbReference>
<accession>A0A6M3KB76</accession>
<proteinExistence type="predicted"/>
<reference evidence="2" key="1">
    <citation type="submission" date="2020-03" db="EMBL/GenBank/DDBJ databases">
        <title>The deep terrestrial virosphere.</title>
        <authorList>
            <person name="Holmfeldt K."/>
            <person name="Nilsson E."/>
            <person name="Simone D."/>
            <person name="Lopez-Fernandez M."/>
            <person name="Wu X."/>
            <person name="de Brujin I."/>
            <person name="Lundin D."/>
            <person name="Andersson A."/>
            <person name="Bertilsson S."/>
            <person name="Dopson M."/>
        </authorList>
    </citation>
    <scope>NUCLEOTIDE SEQUENCE</scope>
    <source>
        <strain evidence="2">MM415A00947</strain>
        <strain evidence="1">MM415B02028</strain>
    </source>
</reference>
<protein>
    <submittedName>
        <fullName evidence="2">Uncharacterized protein</fullName>
    </submittedName>
</protein>
<dbReference type="EMBL" id="MT142365">
    <property type="protein sequence ID" value="QJA79056.1"/>
    <property type="molecule type" value="Genomic_DNA"/>
</dbReference>
<organism evidence="2">
    <name type="scientific">viral metagenome</name>
    <dbReference type="NCBI Taxonomy" id="1070528"/>
    <lineage>
        <taxon>unclassified sequences</taxon>
        <taxon>metagenomes</taxon>
        <taxon>organismal metagenomes</taxon>
    </lineage>
</organism>
<evidence type="ECO:0000313" key="2">
    <source>
        <dbReference type="EMBL" id="QJA79056.1"/>
    </source>
</evidence>
<dbReference type="AlphaFoldDB" id="A0A6M3KB76"/>
<sequence length="54" mass="6614">MWISKNKLREMLDHQYTRGWNHAHLPPRDYQEWADKLKTKGIPDYIVNAFKEED</sequence>
<evidence type="ECO:0000313" key="1">
    <source>
        <dbReference type="EMBL" id="QJA55608.1"/>
    </source>
</evidence>
<name>A0A6M3KB76_9ZZZZ</name>